<organism evidence="5 6">
    <name type="scientific">Streptomyces caelestis</name>
    <dbReference type="NCBI Taxonomy" id="36816"/>
    <lineage>
        <taxon>Bacteria</taxon>
        <taxon>Bacillati</taxon>
        <taxon>Actinomycetota</taxon>
        <taxon>Actinomycetes</taxon>
        <taxon>Kitasatosporales</taxon>
        <taxon>Streptomycetaceae</taxon>
        <taxon>Streptomyces</taxon>
    </lineage>
</organism>
<sequence length="54" mass="5733">MPSVVQLTSEFGIANATAHKVLRALREEGLTYTEPGLGSFVAEKAEKAGVEEVT</sequence>
<dbReference type="InterPro" id="IPR036388">
    <property type="entry name" value="WH-like_DNA-bd_sf"/>
</dbReference>
<comment type="caution">
    <text evidence="5">The sequence shown here is derived from an EMBL/GenBank/DDBJ whole genome shotgun (WGS) entry which is preliminary data.</text>
</comment>
<evidence type="ECO:0000256" key="3">
    <source>
        <dbReference type="ARBA" id="ARBA00023163"/>
    </source>
</evidence>
<evidence type="ECO:0000259" key="4">
    <source>
        <dbReference type="PROSITE" id="PS50949"/>
    </source>
</evidence>
<dbReference type="Proteomes" id="UP000590647">
    <property type="component" value="Unassembled WGS sequence"/>
</dbReference>
<protein>
    <submittedName>
        <fullName evidence="5">DNA-binding transcriptional regulator YhcF (GntR family)</fullName>
    </submittedName>
</protein>
<evidence type="ECO:0000256" key="2">
    <source>
        <dbReference type="ARBA" id="ARBA00023125"/>
    </source>
</evidence>
<dbReference type="Gene3D" id="1.10.10.10">
    <property type="entry name" value="Winged helix-like DNA-binding domain superfamily/Winged helix DNA-binding domain"/>
    <property type="match status" value="1"/>
</dbReference>
<dbReference type="EMBL" id="JACHNE010000001">
    <property type="protein sequence ID" value="MBB5795961.1"/>
    <property type="molecule type" value="Genomic_DNA"/>
</dbReference>
<dbReference type="SUPFAM" id="SSF46785">
    <property type="entry name" value="Winged helix' DNA-binding domain"/>
    <property type="match status" value="1"/>
</dbReference>
<accession>A0A7W9H5P7</accession>
<keyword evidence="3" id="KW-0804">Transcription</keyword>
<evidence type="ECO:0000313" key="6">
    <source>
        <dbReference type="Proteomes" id="UP000590647"/>
    </source>
</evidence>
<feature type="domain" description="HTH gntR-type" evidence="4">
    <location>
        <begin position="1"/>
        <end position="44"/>
    </location>
</feature>
<evidence type="ECO:0000256" key="1">
    <source>
        <dbReference type="ARBA" id="ARBA00023015"/>
    </source>
</evidence>
<name>A0A7W9H5P7_9ACTN</name>
<reference evidence="5 6" key="1">
    <citation type="submission" date="2020-08" db="EMBL/GenBank/DDBJ databases">
        <title>Sequencing the genomes of 1000 actinobacteria strains.</title>
        <authorList>
            <person name="Klenk H.-P."/>
        </authorList>
    </citation>
    <scope>NUCLEOTIDE SEQUENCE [LARGE SCALE GENOMIC DNA]</scope>
    <source>
        <strain evidence="5 6">DSM 40084</strain>
    </source>
</reference>
<keyword evidence="6" id="KW-1185">Reference proteome</keyword>
<dbReference type="GO" id="GO:0003677">
    <property type="term" value="F:DNA binding"/>
    <property type="evidence" value="ECO:0007669"/>
    <property type="project" value="UniProtKB-KW"/>
</dbReference>
<dbReference type="PROSITE" id="PS50949">
    <property type="entry name" value="HTH_GNTR"/>
    <property type="match status" value="1"/>
</dbReference>
<proteinExistence type="predicted"/>
<dbReference type="InterPro" id="IPR036390">
    <property type="entry name" value="WH_DNA-bd_sf"/>
</dbReference>
<dbReference type="InterPro" id="IPR000524">
    <property type="entry name" value="Tscrpt_reg_HTH_GntR"/>
</dbReference>
<keyword evidence="2 5" id="KW-0238">DNA-binding</keyword>
<keyword evidence="1" id="KW-0805">Transcription regulation</keyword>
<dbReference type="GO" id="GO:0003700">
    <property type="term" value="F:DNA-binding transcription factor activity"/>
    <property type="evidence" value="ECO:0007669"/>
    <property type="project" value="InterPro"/>
</dbReference>
<gene>
    <name evidence="5" type="ORF">HDA41_003925</name>
</gene>
<evidence type="ECO:0000313" key="5">
    <source>
        <dbReference type="EMBL" id="MBB5795961.1"/>
    </source>
</evidence>
<dbReference type="AlphaFoldDB" id="A0A7W9H5P7"/>